<sequence>MDRMTNISAETAANVPLTSNDLIEQRVSDLIGRACRRQLWLLFLDHENIQLPLIMPMADYPESPGGGNARQLAAAIREIVDAAGAAQVIVVWERYASESLTEVDAAWARHLHHACTTEGISVRAQLLSHKRGVRWLAADDYLV</sequence>
<reference evidence="1 2" key="1">
    <citation type="submission" date="2018-10" db="EMBL/GenBank/DDBJ databases">
        <authorList>
            <person name="Li J."/>
        </authorList>
    </citation>
    <scope>NUCLEOTIDE SEQUENCE [LARGE SCALE GENOMIC DNA]</scope>
    <source>
        <strain evidence="1 2">CCTCC AB209002</strain>
    </source>
</reference>
<evidence type="ECO:0000313" key="2">
    <source>
        <dbReference type="Proteomes" id="UP000270299"/>
    </source>
</evidence>
<gene>
    <name evidence="1" type="ORF">D9V29_10550</name>
</gene>
<proteinExistence type="predicted"/>
<dbReference type="EMBL" id="RCUV01000011">
    <property type="protein sequence ID" value="RLP70228.1"/>
    <property type="molecule type" value="Genomic_DNA"/>
</dbReference>
<dbReference type="Proteomes" id="UP000270299">
    <property type="component" value="Unassembled WGS sequence"/>
</dbReference>
<evidence type="ECO:0000313" key="1">
    <source>
        <dbReference type="EMBL" id="RLP70228.1"/>
    </source>
</evidence>
<name>A0A3L6ZQX2_9MICO</name>
<organism evidence="1 2">
    <name type="scientific">Mycetocola manganoxydans</name>
    <dbReference type="NCBI Taxonomy" id="699879"/>
    <lineage>
        <taxon>Bacteria</taxon>
        <taxon>Bacillati</taxon>
        <taxon>Actinomycetota</taxon>
        <taxon>Actinomycetes</taxon>
        <taxon>Micrococcales</taxon>
        <taxon>Microbacteriaceae</taxon>
        <taxon>Mycetocola</taxon>
    </lineage>
</organism>
<keyword evidence="2" id="KW-1185">Reference proteome</keyword>
<accession>A0A3L6ZQX2</accession>
<comment type="caution">
    <text evidence="1">The sequence shown here is derived from an EMBL/GenBank/DDBJ whole genome shotgun (WGS) entry which is preliminary data.</text>
</comment>
<dbReference type="AlphaFoldDB" id="A0A3L6ZQX2"/>
<protein>
    <submittedName>
        <fullName evidence="1">Uncharacterized protein</fullName>
    </submittedName>
</protein>